<evidence type="ECO:0000313" key="3">
    <source>
        <dbReference type="Proteomes" id="UP000199120"/>
    </source>
</evidence>
<protein>
    <submittedName>
        <fullName evidence="2">Uncharacterized protein</fullName>
    </submittedName>
</protein>
<dbReference type="EMBL" id="FOAJ01000005">
    <property type="protein sequence ID" value="SEL14989.1"/>
    <property type="molecule type" value="Genomic_DNA"/>
</dbReference>
<name>A0A1H7MVC2_9BURK</name>
<evidence type="ECO:0000313" key="2">
    <source>
        <dbReference type="EMBL" id="SEL14989.1"/>
    </source>
</evidence>
<sequence length="225" mass="25913">MPCMKSPGIRRRFHRAHGRRLQQIYDDRHLRRRRQTDAPCRPSTQASLRDTGNARMNPFTTRATVSWAVNAGFGRGCRRRSGLNIGVRLDPERSRHWLCGIRRVQRAGVPVESSGSRKYAGRYRPTLFHLNRLIRKLDLDATWVIGRRHHAPATGSRRGRGRRAVVFTRFPFRRDRLCAGGGVRRSGEATQVLRETKRRAADLAERKFCNCGAIRRRLIVAGQLR</sequence>
<gene>
    <name evidence="2" type="ORF">SAMN05192542_105189</name>
</gene>
<dbReference type="Proteomes" id="UP000199120">
    <property type="component" value="Unassembled WGS sequence"/>
</dbReference>
<keyword evidence="3" id="KW-1185">Reference proteome</keyword>
<reference evidence="3" key="1">
    <citation type="submission" date="2016-10" db="EMBL/GenBank/DDBJ databases">
        <authorList>
            <person name="Varghese N."/>
            <person name="Submissions S."/>
        </authorList>
    </citation>
    <scope>NUCLEOTIDE SEQUENCE [LARGE SCALE GENOMIC DNA]</scope>
    <source>
        <strain evidence="3">LMG 26416</strain>
    </source>
</reference>
<evidence type="ECO:0000256" key="1">
    <source>
        <dbReference type="SAM" id="MobiDB-lite"/>
    </source>
</evidence>
<organism evidence="2 3">
    <name type="scientific">Paraburkholderia caballeronis</name>
    <dbReference type="NCBI Taxonomy" id="416943"/>
    <lineage>
        <taxon>Bacteria</taxon>
        <taxon>Pseudomonadati</taxon>
        <taxon>Pseudomonadota</taxon>
        <taxon>Betaproteobacteria</taxon>
        <taxon>Burkholderiales</taxon>
        <taxon>Burkholderiaceae</taxon>
        <taxon>Paraburkholderia</taxon>
    </lineage>
</organism>
<proteinExistence type="predicted"/>
<accession>A0A1H7MVC2</accession>
<feature type="region of interest" description="Disordered" evidence="1">
    <location>
        <begin position="31"/>
        <end position="55"/>
    </location>
</feature>
<dbReference type="AlphaFoldDB" id="A0A1H7MVC2"/>